<dbReference type="SUPFAM" id="SSF82784">
    <property type="entry name" value="OsmC-like"/>
    <property type="match status" value="1"/>
</dbReference>
<dbReference type="Gene3D" id="3.30.300.20">
    <property type="match status" value="1"/>
</dbReference>
<keyword evidence="2" id="KW-1185">Reference proteome</keyword>
<protein>
    <submittedName>
        <fullName evidence="1">OsmC family protein</fullName>
        <ecNumber evidence="1">1.11.1.-</ecNumber>
    </submittedName>
</protein>
<name>A0ABD5Q300_9EURY</name>
<keyword evidence="1" id="KW-0560">Oxidoreductase</keyword>
<dbReference type="EC" id="1.11.1.-" evidence="1"/>
<evidence type="ECO:0000313" key="2">
    <source>
        <dbReference type="Proteomes" id="UP001595945"/>
    </source>
</evidence>
<dbReference type="GeneID" id="73044264"/>
<dbReference type="Pfam" id="PF02566">
    <property type="entry name" value="OsmC"/>
    <property type="match status" value="1"/>
</dbReference>
<dbReference type="RefSeq" id="WP_254269262.1">
    <property type="nucleotide sequence ID" value="NZ_CP100400.1"/>
</dbReference>
<dbReference type="Proteomes" id="UP001595945">
    <property type="component" value="Unassembled WGS sequence"/>
</dbReference>
<dbReference type="GO" id="GO:0004601">
    <property type="term" value="F:peroxidase activity"/>
    <property type="evidence" value="ECO:0007669"/>
    <property type="project" value="UniProtKB-KW"/>
</dbReference>
<comment type="caution">
    <text evidence="1">The sequence shown here is derived from an EMBL/GenBank/DDBJ whole genome shotgun (WGS) entry which is preliminary data.</text>
</comment>
<reference evidence="1 2" key="1">
    <citation type="journal article" date="2019" name="Int. J. Syst. Evol. Microbiol.">
        <title>The Global Catalogue of Microorganisms (GCM) 10K type strain sequencing project: providing services to taxonomists for standard genome sequencing and annotation.</title>
        <authorList>
            <consortium name="The Broad Institute Genomics Platform"/>
            <consortium name="The Broad Institute Genome Sequencing Center for Infectious Disease"/>
            <person name="Wu L."/>
            <person name="Ma J."/>
        </authorList>
    </citation>
    <scope>NUCLEOTIDE SEQUENCE [LARGE SCALE GENOMIC DNA]</scope>
    <source>
        <strain evidence="1 2">XZYJ18</strain>
    </source>
</reference>
<accession>A0ABD5Q300</accession>
<gene>
    <name evidence="1" type="ORF">ACFO9K_12265</name>
</gene>
<dbReference type="AlphaFoldDB" id="A0ABD5Q300"/>
<sequence>MAQETIEHGVNLEQYGAFVENMTEKPEEAMLGLGARGVAEGRAMHTLAKLDAYRYGGEDIRRETREFTFQLGAHKEVEADAGFVDPADRPEPVEVALAGLTGCINATVGIVAMENDIDLDGLETTVGLDLDPRVLFGVHGTERSDETYDNFEIDIDVSGPDLTEADAETLREGVRRSPVFNLMSLPHEMSPEVRTRDEPKAA</sequence>
<keyword evidence="1" id="KW-0575">Peroxidase</keyword>
<dbReference type="InterPro" id="IPR015946">
    <property type="entry name" value="KH_dom-like_a/b"/>
</dbReference>
<organism evidence="1 2">
    <name type="scientific">Halorussus aquaticus</name>
    <dbReference type="NCBI Taxonomy" id="2953748"/>
    <lineage>
        <taxon>Archaea</taxon>
        <taxon>Methanobacteriati</taxon>
        <taxon>Methanobacteriota</taxon>
        <taxon>Stenosarchaea group</taxon>
        <taxon>Halobacteria</taxon>
        <taxon>Halobacteriales</taxon>
        <taxon>Haladaptataceae</taxon>
        <taxon>Halorussus</taxon>
    </lineage>
</organism>
<evidence type="ECO:0000313" key="1">
    <source>
        <dbReference type="EMBL" id="MFC4825033.1"/>
    </source>
</evidence>
<dbReference type="InterPro" id="IPR003718">
    <property type="entry name" value="OsmC/Ohr_fam"/>
</dbReference>
<dbReference type="InterPro" id="IPR036102">
    <property type="entry name" value="OsmC/Ohrsf"/>
</dbReference>
<proteinExistence type="predicted"/>
<dbReference type="EMBL" id="JBHSHT010000001">
    <property type="protein sequence ID" value="MFC4825033.1"/>
    <property type="molecule type" value="Genomic_DNA"/>
</dbReference>